<dbReference type="RefSeq" id="WP_125693143.1">
    <property type="nucleotide sequence ID" value="NZ_JBHSSK010000023.1"/>
</dbReference>
<name>A0ABW1SUX0_9LACO</name>
<dbReference type="Pfam" id="PF00149">
    <property type="entry name" value="Metallophos"/>
    <property type="match status" value="1"/>
</dbReference>
<dbReference type="SUPFAM" id="SSF56300">
    <property type="entry name" value="Metallo-dependent phosphatases"/>
    <property type="match status" value="1"/>
</dbReference>
<dbReference type="PANTHER" id="PTHR36492:SF2">
    <property type="entry name" value="[ACYL-CARRIER-PROTEIN] PHOSPHODIESTERASE PPTH"/>
    <property type="match status" value="1"/>
</dbReference>
<gene>
    <name evidence="2" type="ORF">ACFP1G_08695</name>
</gene>
<reference evidence="3" key="1">
    <citation type="journal article" date="2019" name="Int. J. Syst. Evol. Microbiol.">
        <title>The Global Catalogue of Microorganisms (GCM) 10K type strain sequencing project: providing services to taxonomists for standard genome sequencing and annotation.</title>
        <authorList>
            <consortium name="The Broad Institute Genomics Platform"/>
            <consortium name="The Broad Institute Genome Sequencing Center for Infectious Disease"/>
            <person name="Wu L."/>
            <person name="Ma J."/>
        </authorList>
    </citation>
    <scope>NUCLEOTIDE SEQUENCE [LARGE SCALE GENOMIC DNA]</scope>
    <source>
        <strain evidence="3">CCM 8905</strain>
    </source>
</reference>
<organism evidence="2 3">
    <name type="scientific">Levilactobacillus tongjiangensis</name>
    <dbReference type="NCBI Taxonomy" id="2486023"/>
    <lineage>
        <taxon>Bacteria</taxon>
        <taxon>Bacillati</taxon>
        <taxon>Bacillota</taxon>
        <taxon>Bacilli</taxon>
        <taxon>Lactobacillales</taxon>
        <taxon>Lactobacillaceae</taxon>
        <taxon>Levilactobacillus</taxon>
    </lineage>
</organism>
<dbReference type="InterPro" id="IPR004843">
    <property type="entry name" value="Calcineurin-like_PHP"/>
</dbReference>
<accession>A0ABW1SUX0</accession>
<comment type="caution">
    <text evidence="2">The sequence shown here is derived from an EMBL/GenBank/DDBJ whole genome shotgun (WGS) entry which is preliminary data.</text>
</comment>
<evidence type="ECO:0000259" key="1">
    <source>
        <dbReference type="Pfam" id="PF00149"/>
    </source>
</evidence>
<dbReference type="Proteomes" id="UP001596254">
    <property type="component" value="Unassembled WGS sequence"/>
</dbReference>
<dbReference type="Gene3D" id="3.60.21.10">
    <property type="match status" value="1"/>
</dbReference>
<dbReference type="NCBIfam" id="TIGR03729">
    <property type="entry name" value="acc_ester"/>
    <property type="match status" value="1"/>
</dbReference>
<feature type="domain" description="Calcineurin-like phosphoesterase" evidence="1">
    <location>
        <begin position="2"/>
        <end position="220"/>
    </location>
</feature>
<dbReference type="InterPro" id="IPR052963">
    <property type="entry name" value="Pantetheine_PDE"/>
</dbReference>
<proteinExistence type="predicted"/>
<sequence length="266" mass="30750">MISDLHLDINHQDARVVARQQTAYLQQQRVGIYLIAGDISNHFSQSLAFTQDLQSQLAPAQVKFIAGNHDMVHDISYAGLESPQGPTYLHRGYLDVPGTNWRIIGNNGWYDYLFADNLTGRNFLTWKRAFWVDAAITQPMTDPERMDGVLAQVEAQLLAAQQVGKRVLFMTHFVPRRDYIKITGDDRFWNMANALLGSPRLGDLLAKYHVVITQFGHVHRRFAPRHLAGTIYYDQAVGYRNKRFSEWSQPDYMTEWRQRLRILDLK</sequence>
<dbReference type="InterPro" id="IPR029052">
    <property type="entry name" value="Metallo-depent_PP-like"/>
</dbReference>
<evidence type="ECO:0000313" key="2">
    <source>
        <dbReference type="EMBL" id="MFC6207550.1"/>
    </source>
</evidence>
<dbReference type="EMBL" id="JBHSSK010000023">
    <property type="protein sequence ID" value="MFC6207550.1"/>
    <property type="molecule type" value="Genomic_DNA"/>
</dbReference>
<evidence type="ECO:0000313" key="3">
    <source>
        <dbReference type="Proteomes" id="UP001596254"/>
    </source>
</evidence>
<dbReference type="PANTHER" id="PTHR36492">
    <property type="match status" value="1"/>
</dbReference>
<keyword evidence="3" id="KW-1185">Reference proteome</keyword>
<dbReference type="InterPro" id="IPR022302">
    <property type="entry name" value="Phosphoesterase_putative"/>
</dbReference>
<protein>
    <submittedName>
        <fullName evidence="2">Metallophosphoesterase</fullName>
    </submittedName>
</protein>